<organism evidence="4 5">
    <name type="scientific">Bimuria novae-zelandiae CBS 107.79</name>
    <dbReference type="NCBI Taxonomy" id="1447943"/>
    <lineage>
        <taxon>Eukaryota</taxon>
        <taxon>Fungi</taxon>
        <taxon>Dikarya</taxon>
        <taxon>Ascomycota</taxon>
        <taxon>Pezizomycotina</taxon>
        <taxon>Dothideomycetes</taxon>
        <taxon>Pleosporomycetidae</taxon>
        <taxon>Pleosporales</taxon>
        <taxon>Massarineae</taxon>
        <taxon>Didymosphaeriaceae</taxon>
        <taxon>Bimuria</taxon>
    </lineage>
</organism>
<dbReference type="PANTHER" id="PTHR48070:SF3">
    <property type="entry name" value="ESTERASE DBAE-RELATED"/>
    <property type="match status" value="1"/>
</dbReference>
<dbReference type="GO" id="GO:0016787">
    <property type="term" value="F:hydrolase activity"/>
    <property type="evidence" value="ECO:0007669"/>
    <property type="project" value="UniProtKB-KW"/>
</dbReference>
<evidence type="ECO:0000256" key="2">
    <source>
        <dbReference type="ARBA" id="ARBA00022801"/>
    </source>
</evidence>
<accession>A0A6A5USU3</accession>
<dbReference type="InterPro" id="IPR005645">
    <property type="entry name" value="FSH-like_dom"/>
</dbReference>
<sequence>MVKPTLLAFHGSGSNSTIHTVQLARLARFLRPHFEIESLSAPIPSSPGPGILPFFEGCGPYYRWIPPNDALAAATATPGTGPANAPTTLALQTLLIDTVTRITSSGGKVVGLLGFSQGTRVVVGLLKAAQIRAALVDADGDPKDLEWLKDIKFGVSTCSSFPPPLVPASVLDAVAASGLDEGKQKEMLEAKIAMPTLHVLGNQDEWRWAGKLLVESAFGIDLENQGEVVKGKSGVYEFNMGHHYPVQPEDTKKVADWVLGTWEGVKNTV</sequence>
<dbReference type="AlphaFoldDB" id="A0A6A5USU3"/>
<reference evidence="4" key="1">
    <citation type="journal article" date="2020" name="Stud. Mycol.">
        <title>101 Dothideomycetes genomes: a test case for predicting lifestyles and emergence of pathogens.</title>
        <authorList>
            <person name="Haridas S."/>
            <person name="Albert R."/>
            <person name="Binder M."/>
            <person name="Bloem J."/>
            <person name="Labutti K."/>
            <person name="Salamov A."/>
            <person name="Andreopoulos B."/>
            <person name="Baker S."/>
            <person name="Barry K."/>
            <person name="Bills G."/>
            <person name="Bluhm B."/>
            <person name="Cannon C."/>
            <person name="Castanera R."/>
            <person name="Culley D."/>
            <person name="Daum C."/>
            <person name="Ezra D."/>
            <person name="Gonzalez J."/>
            <person name="Henrissat B."/>
            <person name="Kuo A."/>
            <person name="Liang C."/>
            <person name="Lipzen A."/>
            <person name="Lutzoni F."/>
            <person name="Magnuson J."/>
            <person name="Mondo S."/>
            <person name="Nolan M."/>
            <person name="Ohm R."/>
            <person name="Pangilinan J."/>
            <person name="Park H.-J."/>
            <person name="Ramirez L."/>
            <person name="Alfaro M."/>
            <person name="Sun H."/>
            <person name="Tritt A."/>
            <person name="Yoshinaga Y."/>
            <person name="Zwiers L.-H."/>
            <person name="Turgeon B."/>
            <person name="Goodwin S."/>
            <person name="Spatafora J."/>
            <person name="Crous P."/>
            <person name="Grigoriev I."/>
        </authorList>
    </citation>
    <scope>NUCLEOTIDE SEQUENCE</scope>
    <source>
        <strain evidence="4">CBS 107.79</strain>
    </source>
</reference>
<dbReference type="Pfam" id="PF03959">
    <property type="entry name" value="FSH1"/>
    <property type="match status" value="1"/>
</dbReference>
<evidence type="ECO:0000313" key="5">
    <source>
        <dbReference type="Proteomes" id="UP000800036"/>
    </source>
</evidence>
<dbReference type="SUPFAM" id="SSF53474">
    <property type="entry name" value="alpha/beta-Hydrolases"/>
    <property type="match status" value="1"/>
</dbReference>
<dbReference type="OrthoDB" id="414698at2759"/>
<dbReference type="GO" id="GO:0005634">
    <property type="term" value="C:nucleus"/>
    <property type="evidence" value="ECO:0007669"/>
    <property type="project" value="TreeGrafter"/>
</dbReference>
<protein>
    <recommendedName>
        <fullName evidence="3">Serine hydrolase domain-containing protein</fullName>
    </recommendedName>
</protein>
<dbReference type="InterPro" id="IPR029058">
    <property type="entry name" value="AB_hydrolase_fold"/>
</dbReference>
<keyword evidence="5" id="KW-1185">Reference proteome</keyword>
<dbReference type="Proteomes" id="UP000800036">
    <property type="component" value="Unassembled WGS sequence"/>
</dbReference>
<evidence type="ECO:0000313" key="4">
    <source>
        <dbReference type="EMBL" id="KAF1968253.1"/>
    </source>
</evidence>
<dbReference type="InterPro" id="IPR050593">
    <property type="entry name" value="LovG"/>
</dbReference>
<proteinExistence type="inferred from homology"/>
<dbReference type="EMBL" id="ML976722">
    <property type="protein sequence ID" value="KAF1968253.1"/>
    <property type="molecule type" value="Genomic_DNA"/>
</dbReference>
<dbReference type="PANTHER" id="PTHR48070">
    <property type="entry name" value="ESTERASE OVCA2"/>
    <property type="match status" value="1"/>
</dbReference>
<dbReference type="Gene3D" id="3.40.50.1820">
    <property type="entry name" value="alpha/beta hydrolase"/>
    <property type="match status" value="1"/>
</dbReference>
<name>A0A6A5USU3_9PLEO</name>
<evidence type="ECO:0000259" key="3">
    <source>
        <dbReference type="Pfam" id="PF03959"/>
    </source>
</evidence>
<gene>
    <name evidence="4" type="ORF">BU23DRAFT_514983</name>
</gene>
<feature type="domain" description="Serine hydrolase" evidence="3">
    <location>
        <begin position="3"/>
        <end position="206"/>
    </location>
</feature>
<evidence type="ECO:0000256" key="1">
    <source>
        <dbReference type="ARBA" id="ARBA00005863"/>
    </source>
</evidence>
<dbReference type="GO" id="GO:0044550">
    <property type="term" value="P:secondary metabolite biosynthetic process"/>
    <property type="evidence" value="ECO:0007669"/>
    <property type="project" value="TreeGrafter"/>
</dbReference>
<comment type="similarity">
    <text evidence="1">Belongs to the LovG family.</text>
</comment>
<dbReference type="GO" id="GO:0005737">
    <property type="term" value="C:cytoplasm"/>
    <property type="evidence" value="ECO:0007669"/>
    <property type="project" value="TreeGrafter"/>
</dbReference>
<keyword evidence="2" id="KW-0378">Hydrolase</keyword>